<gene>
    <name evidence="2" type="primary">orf862</name>
</gene>
<protein>
    <submittedName>
        <fullName evidence="2">Uncharacterized protein</fullName>
    </submittedName>
</protein>
<dbReference type="RefSeq" id="YP_009367894.1">
    <property type="nucleotide sequence ID" value="NC_034714.1"/>
</dbReference>
<feature type="region of interest" description="Disordered" evidence="1">
    <location>
        <begin position="392"/>
        <end position="459"/>
    </location>
</feature>
<feature type="compositionally biased region" description="Low complexity" evidence="1">
    <location>
        <begin position="450"/>
        <end position="459"/>
    </location>
</feature>
<dbReference type="AlphaFoldDB" id="A0A1W6EHQ8"/>
<proteinExistence type="predicted"/>
<feature type="compositionally biased region" description="Polar residues" evidence="1">
    <location>
        <begin position="281"/>
        <end position="293"/>
    </location>
</feature>
<dbReference type="GeneID" id="32884436"/>
<feature type="region of interest" description="Disordered" evidence="1">
    <location>
        <begin position="124"/>
        <end position="159"/>
    </location>
</feature>
<evidence type="ECO:0000313" key="2">
    <source>
        <dbReference type="EMBL" id="ARK14906.1"/>
    </source>
</evidence>
<feature type="compositionally biased region" description="Basic and acidic residues" evidence="1">
    <location>
        <begin position="124"/>
        <end position="147"/>
    </location>
</feature>
<geneLocation type="chloroplast" evidence="2"/>
<organism evidence="2">
    <name type="scientific">Hazenia capsulata</name>
    <dbReference type="NCBI Taxonomy" id="2202518"/>
    <lineage>
        <taxon>Eukaryota</taxon>
        <taxon>Viridiplantae</taxon>
        <taxon>Chlorophyta</taxon>
        <taxon>core chlorophytes</taxon>
        <taxon>Ulvophyceae</taxon>
        <taxon>OUU clade</taxon>
        <taxon>Ulotrichales</taxon>
        <taxon>Hazeniaceae</taxon>
        <taxon>Hazenia</taxon>
    </lineage>
</organism>
<keyword evidence="2" id="KW-0150">Chloroplast</keyword>
<dbReference type="EMBL" id="KY407661">
    <property type="protein sequence ID" value="ARK14906.1"/>
    <property type="molecule type" value="Genomic_DNA"/>
</dbReference>
<feature type="compositionally biased region" description="Basic and acidic residues" evidence="1">
    <location>
        <begin position="392"/>
        <end position="418"/>
    </location>
</feature>
<feature type="compositionally biased region" description="Polar residues" evidence="1">
    <location>
        <begin position="148"/>
        <end position="159"/>
    </location>
</feature>
<accession>A0A1W6EHQ8</accession>
<keyword evidence="2" id="KW-0934">Plastid</keyword>
<feature type="region of interest" description="Disordered" evidence="1">
    <location>
        <begin position="250"/>
        <end position="322"/>
    </location>
</feature>
<feature type="compositionally biased region" description="Polar residues" evidence="1">
    <location>
        <begin position="42"/>
        <end position="58"/>
    </location>
</feature>
<name>A0A1W6EHQ8_9CHLO</name>
<feature type="region of interest" description="Disordered" evidence="1">
    <location>
        <begin position="42"/>
        <end position="62"/>
    </location>
</feature>
<evidence type="ECO:0000256" key="1">
    <source>
        <dbReference type="SAM" id="MobiDB-lite"/>
    </source>
</evidence>
<reference evidence="2" key="1">
    <citation type="journal article" date="2017" name="Sci. Rep.">
        <title>Divergent copies of the large inverted repeat in the chloroplast genomes of ulvophycean green algae.</title>
        <authorList>
            <person name="Turmel M."/>
            <person name="Otis C."/>
            <person name="Lemieux C."/>
        </authorList>
    </citation>
    <scope>NUCLEOTIDE SEQUENCE</scope>
</reference>
<feature type="compositionally biased region" description="Polar residues" evidence="1">
    <location>
        <begin position="251"/>
        <end position="268"/>
    </location>
</feature>
<sequence length="862" mass="93765">MPNDPNRDDGNKKPQNLWEAIGQELKRQKGVRIRKEYEAWQAQQAGPSNASGLGTTESFGGPNQPPSLILSGFLLSAVLGRVGWLAIKKRKEGEIAANQQAAATAATAALNQERERRFKELQEQVKAADERAGAADDRLTAEQRRNDSQTQAHHQQIMSSSSNITAVTGVLADVVVKPIEQIVGGTVTTINQQLAQTGSTLSSAQNKAIVTGDTELLGSALQMSGAYTDHMITQVERVVNLLPGAARQGVPTPSNAYQAPQPTSNRAGQATLPARPFFGSNFGSQASETSSTAPILPGSEALGSRDGSRKGFETPLSRRHSVTDEKTIQGMIRDFLTNGAFGMGSESLGIEQETIQAMIQDYVYTGAFAANFEYSVRDRQIQDIIRDFLDKGKFTPRRPNPDEACHVSEPDPTDKRGDQGGSGTGFASNPGLSPTGGPVLSSGVSPVGHTAQATSTQQQEQQSARSFVFVVYPLTQSSTCGNYTCFSFNPETSSSISDIFIIQAKRLGSLDKLNLGPAFFNKSDFHCGFSITKKTFLKPTVLNLNSFKTLNQNDLEDALTKDSLTNNFLLKTCEPNPDQFIYISNNNSQVIGSQNRPILQSSDFSQKVPIKIHTLKDLESPPLLDPFLNIDSNATKPEFLENPISITKTTLPSQTSSKFFIGEYHFARTENSGPFLSAPTVKNENLNLSIPFEAFQGESHILCAKEDSHLCLADNSFSKKGLLLHRYTVWETNKLPFPKKNWGVNSGEMEIEIKAVSLDSSLAPTVQGEIQEDALHSNMAQLLSTLGVFTVFDFTGQHLLDCRKKNTVTPQAVLLVVGGLSLAVGSPEVTGYYVLGRLLSPFIIQGHAFFYNSFFKVNETKF</sequence>